<keyword evidence="1" id="KW-0812">Transmembrane</keyword>
<keyword evidence="1" id="KW-1133">Transmembrane helix</keyword>
<organism evidence="3">
    <name type="scientific">hydrothermal vent metagenome</name>
    <dbReference type="NCBI Taxonomy" id="652676"/>
    <lineage>
        <taxon>unclassified sequences</taxon>
        <taxon>metagenomes</taxon>
        <taxon>ecological metagenomes</taxon>
    </lineage>
</organism>
<name>A0A1W1CN53_9ZZZZ</name>
<reference evidence="3" key="1">
    <citation type="submission" date="2016-10" db="EMBL/GenBank/DDBJ databases">
        <authorList>
            <person name="de Groot N.N."/>
        </authorList>
    </citation>
    <scope>NUCLEOTIDE SEQUENCE</scope>
</reference>
<dbReference type="InterPro" id="IPR003399">
    <property type="entry name" value="Mce/MlaD"/>
</dbReference>
<keyword evidence="1" id="KW-0472">Membrane</keyword>
<dbReference type="Pfam" id="PF02470">
    <property type="entry name" value="MlaD"/>
    <property type="match status" value="1"/>
</dbReference>
<protein>
    <submittedName>
        <fullName evidence="3">Possible ABC transport system periplasmic substrate-binding protein</fullName>
    </submittedName>
</protein>
<dbReference type="PANTHER" id="PTHR36698">
    <property type="entry name" value="BLL5892 PROTEIN"/>
    <property type="match status" value="1"/>
</dbReference>
<dbReference type="EMBL" id="FPHI01000030">
    <property type="protein sequence ID" value="SFV67320.1"/>
    <property type="molecule type" value="Genomic_DNA"/>
</dbReference>
<evidence type="ECO:0000256" key="1">
    <source>
        <dbReference type="SAM" id="Phobius"/>
    </source>
</evidence>
<dbReference type="PANTHER" id="PTHR36698:SF2">
    <property type="entry name" value="MCE_MLAD DOMAIN-CONTAINING PROTEIN"/>
    <property type="match status" value="1"/>
</dbReference>
<accession>A0A1W1CN53</accession>
<feature type="domain" description="Mce/MlaD" evidence="2">
    <location>
        <begin position="39"/>
        <end position="116"/>
    </location>
</feature>
<evidence type="ECO:0000259" key="2">
    <source>
        <dbReference type="Pfam" id="PF02470"/>
    </source>
</evidence>
<evidence type="ECO:0000313" key="3">
    <source>
        <dbReference type="EMBL" id="SFV67320.1"/>
    </source>
</evidence>
<gene>
    <name evidence="3" type="ORF">MNB_SV-3-1227</name>
</gene>
<proteinExistence type="predicted"/>
<feature type="transmembrane region" description="Helical" evidence="1">
    <location>
        <begin position="6"/>
        <end position="29"/>
    </location>
</feature>
<sequence length="317" mass="35678">MYSKVNYMIVGLFVLLFGVGLLLFGFWLAKYGLKESYATYKIEIQDSVSGLSKDSSVKLHGVDIGYVSHIDIDPENIEIIRIFVKIKKEVPIKEDMVASTQMLGVTGLLSIEIDGGTNESKILQPTDSYIPLIKSKSSIFSKVTQNIEGLSERLIHLLTRSETLLSDRNLDNIDKILKNVARISAKGEAVEVKAIESMHEVDTTLQTLRTSINTINTKFTEATDDFKLMQKDFAAIKDVTIPTVNKLFQTTKDFRRVTLKFEKSLDRGDYNLKKMIEPMLVDIQILSNQLNDTTKSLGESPSDLFFKARKVRRGPGE</sequence>
<dbReference type="AlphaFoldDB" id="A0A1W1CN53"/>